<dbReference type="Gene3D" id="3.40.50.2000">
    <property type="entry name" value="Glycogen Phosphorylase B"/>
    <property type="match status" value="2"/>
</dbReference>
<dbReference type="SUPFAM" id="SSF53756">
    <property type="entry name" value="UDP-Glycosyltransferase/glycogen phosphorylase"/>
    <property type="match status" value="1"/>
</dbReference>
<feature type="domain" description="DUF1972" evidence="3">
    <location>
        <begin position="9"/>
        <end position="198"/>
    </location>
</feature>
<evidence type="ECO:0000313" key="4">
    <source>
        <dbReference type="EMBL" id="EMZ26126.1"/>
    </source>
</evidence>
<dbReference type="GO" id="GO:0016757">
    <property type="term" value="F:glycosyltransferase activity"/>
    <property type="evidence" value="ECO:0007669"/>
    <property type="project" value="InterPro"/>
</dbReference>
<dbReference type="PANTHER" id="PTHR46401:SF2">
    <property type="entry name" value="GLYCOSYLTRANSFERASE WBBK-RELATED"/>
    <property type="match status" value="1"/>
</dbReference>
<dbReference type="EMBL" id="AQFT01000085">
    <property type="protein sequence ID" value="EMZ26126.1"/>
    <property type="molecule type" value="Genomic_DNA"/>
</dbReference>
<dbReference type="eggNOG" id="COG0438">
    <property type="taxonomic scope" value="Bacteria"/>
</dbReference>
<comment type="caution">
    <text evidence="4">The sequence shown here is derived from an EMBL/GenBank/DDBJ whole genome shotgun (WGS) entry which is preliminary data.</text>
</comment>
<evidence type="ECO:0000313" key="5">
    <source>
        <dbReference type="Proteomes" id="UP000012589"/>
    </source>
</evidence>
<name>N2ADN5_9FIRM</name>
<dbReference type="NCBIfam" id="NF046071">
    <property type="entry name" value="B1-4RhmsylTfaseCps2T"/>
    <property type="match status" value="1"/>
</dbReference>
<dbReference type="PATRIC" id="fig|1235802.3.peg.2769"/>
<evidence type="ECO:0000256" key="1">
    <source>
        <dbReference type="ARBA" id="ARBA00022679"/>
    </source>
</evidence>
<protein>
    <recommendedName>
        <fullName evidence="6">DUF1972 domain-containing protein</fullName>
    </recommendedName>
</protein>
<proteinExistence type="predicted"/>
<organism evidence="4 5">
    <name type="scientific">Eubacterium plexicaudatum ASF492</name>
    <dbReference type="NCBI Taxonomy" id="1235802"/>
    <lineage>
        <taxon>Bacteria</taxon>
        <taxon>Bacillati</taxon>
        <taxon>Bacillota</taxon>
        <taxon>Clostridia</taxon>
        <taxon>Eubacteriales</taxon>
        <taxon>Eubacteriaceae</taxon>
        <taxon>Eubacterium</taxon>
    </lineage>
</organism>
<dbReference type="Pfam" id="PF00534">
    <property type="entry name" value="Glycos_transf_1"/>
    <property type="match status" value="1"/>
</dbReference>
<evidence type="ECO:0000259" key="2">
    <source>
        <dbReference type="Pfam" id="PF00534"/>
    </source>
</evidence>
<dbReference type="Pfam" id="PF09314">
    <property type="entry name" value="DUF1972"/>
    <property type="match status" value="1"/>
</dbReference>
<dbReference type="Proteomes" id="UP000012589">
    <property type="component" value="Unassembled WGS sequence"/>
</dbReference>
<dbReference type="InterPro" id="IPR015393">
    <property type="entry name" value="DUF1972"/>
</dbReference>
<dbReference type="AlphaFoldDB" id="N2ADN5"/>
<reference evidence="4 5" key="1">
    <citation type="journal article" date="2014" name="Genome Announc.">
        <title>Draft genome sequences of the altered schaedler flora, a defined bacterial community from gnotobiotic mice.</title>
        <authorList>
            <person name="Wannemuehler M.J."/>
            <person name="Overstreet A.M."/>
            <person name="Ward D.V."/>
            <person name="Phillips G.J."/>
        </authorList>
    </citation>
    <scope>NUCLEOTIDE SEQUENCE [LARGE SCALE GENOMIC DNA]</scope>
    <source>
        <strain evidence="4 5">ASF492</strain>
    </source>
</reference>
<dbReference type="InterPro" id="IPR001296">
    <property type="entry name" value="Glyco_trans_1"/>
</dbReference>
<evidence type="ECO:0008006" key="6">
    <source>
        <dbReference type="Google" id="ProtNLM"/>
    </source>
</evidence>
<sequence length="403" mass="47162">MKKKSRHTQHVFIIGCKGIPAQYGGFETFVDKLVRYRTDKSICYHVACAVQPEDYNRAQARYPYHGAECVVFPWRRLGSARAITYDMDALRYFIHYAEKKRIEHPVFYVLACRIGPVIGMYHRKIRALGGQLFVNPDGHEFLRAKWNAAVRRYWKYSERLMVKHADLLICDSRNIETYIRKEYAPYDPKTEFIAYGAETVPSRLPADDPKLTEWYRRHDLQENEYYLVVGRFVPENNYETMLREFRKADTTKAFALITDVSEAFLEQLKERTGFDKDPRIRFTGTVYDQELLKKIRENAYGYLHGHEVGGTNPSLLEALACTKLNLLLDVGFNREVAEDGACYWNKENGSLAALLTKAEQMPAEEIQAFGSRAKQRIEKYYSWEYITDRYEKIFSKRSKTCVE</sequence>
<dbReference type="PANTHER" id="PTHR46401">
    <property type="entry name" value="GLYCOSYLTRANSFERASE WBBK-RELATED"/>
    <property type="match status" value="1"/>
</dbReference>
<gene>
    <name evidence="4" type="ORF">C823_02619</name>
</gene>
<dbReference type="STRING" id="1235802.C823_02619"/>
<accession>N2ADN5</accession>
<keyword evidence="1" id="KW-0808">Transferase</keyword>
<feature type="domain" description="Glycosyl transferase family 1" evidence="2">
    <location>
        <begin position="221"/>
        <end position="376"/>
    </location>
</feature>
<dbReference type="OrthoDB" id="9792269at2"/>
<keyword evidence="5" id="KW-1185">Reference proteome</keyword>
<dbReference type="HOGENOM" id="CLU_009583_3_0_9"/>
<evidence type="ECO:0000259" key="3">
    <source>
        <dbReference type="Pfam" id="PF09314"/>
    </source>
</evidence>